<sequence>MLVIVPSTVESTVFVVQPLDPAYLTPSQRFGASQSHPLMSFQHTSQVVNILVLLVLLAEPLVLPQELLLPVPHFRVLHLLLYSFPWSPPRRVMKLFYDGSSYLGYPSLF</sequence>
<reference evidence="1" key="2">
    <citation type="submission" date="2015-03" db="EMBL/GenBank/DDBJ databases">
        <authorList>
            <person name="Chow C.-E.T."/>
            <person name="Winget D.M."/>
            <person name="White R.A.III."/>
            <person name="Hallam S.J."/>
            <person name="Suttle C.A."/>
        </authorList>
    </citation>
    <scope>NUCLEOTIDE SEQUENCE</scope>
    <source>
        <strain evidence="1">Anoxic3_8</strain>
    </source>
</reference>
<reference evidence="1" key="1">
    <citation type="journal article" date="2015" name="Front. Microbiol.">
        <title>Combining genomic sequencing methods to explore viral diversity and reveal potential virus-host interactions.</title>
        <authorList>
            <person name="Chow C.E."/>
            <person name="Winget D.M."/>
            <person name="White R.A.III."/>
            <person name="Hallam S.J."/>
            <person name="Suttle C.A."/>
        </authorList>
    </citation>
    <scope>NUCLEOTIDE SEQUENCE</scope>
    <source>
        <strain evidence="1">Anoxic3_8</strain>
    </source>
</reference>
<protein>
    <submittedName>
        <fullName evidence="1">Uncharacterized protein</fullName>
    </submittedName>
</protein>
<organism evidence="1">
    <name type="scientific">uncultured marine virus</name>
    <dbReference type="NCBI Taxonomy" id="186617"/>
    <lineage>
        <taxon>Viruses</taxon>
        <taxon>environmental samples</taxon>
    </lineage>
</organism>
<dbReference type="EMBL" id="KR029583">
    <property type="protein sequence ID" value="AKH46456.1"/>
    <property type="molecule type" value="Genomic_DNA"/>
</dbReference>
<name>A0A0F7L606_9VIRU</name>
<accession>A0A0F7L606</accession>
<proteinExistence type="predicted"/>
<evidence type="ECO:0000313" key="1">
    <source>
        <dbReference type="EMBL" id="AKH46456.1"/>
    </source>
</evidence>